<evidence type="ECO:0000313" key="2">
    <source>
        <dbReference type="EMBL" id="KAF2558236.1"/>
    </source>
</evidence>
<gene>
    <name evidence="2" type="ORF">F2Q68_00015275</name>
</gene>
<evidence type="ECO:0000256" key="1">
    <source>
        <dbReference type="SAM" id="MobiDB-lite"/>
    </source>
</evidence>
<accession>A0A8S9HP92</accession>
<sequence length="195" mass="22508">MRPKRTSDQSKTSSNNGRATYSTHSSLTINSSTASFFEISQSIFIVRDWTTKLMFDRSSVSFESCQVLCDQNLTFVLILRLPNAWPQILTFVLSTILSRRAGYYIWEPRGSSLDPEIIFGPEGTVLRLLRQDYYRYLFGSRIMPLRSWPLSSSYAICCFCRKPLSYLGGSWFGSTWCSHPIAILYCLPRWISRDF</sequence>
<proteinExistence type="predicted"/>
<feature type="region of interest" description="Disordered" evidence="1">
    <location>
        <begin position="1"/>
        <end position="23"/>
    </location>
</feature>
<name>A0A8S9HP92_BRACR</name>
<dbReference type="AlphaFoldDB" id="A0A8S9HP92"/>
<evidence type="ECO:0000313" key="3">
    <source>
        <dbReference type="Proteomes" id="UP000712281"/>
    </source>
</evidence>
<reference evidence="2" key="1">
    <citation type="submission" date="2019-12" db="EMBL/GenBank/DDBJ databases">
        <title>Genome sequencing and annotation of Brassica cretica.</title>
        <authorList>
            <person name="Studholme D.J."/>
            <person name="Sarris P.F."/>
        </authorList>
    </citation>
    <scope>NUCLEOTIDE SEQUENCE</scope>
    <source>
        <strain evidence="2">PFS-001/15</strain>
        <tissue evidence="2">Leaf</tissue>
    </source>
</reference>
<protein>
    <submittedName>
        <fullName evidence="2">Uncharacterized protein</fullName>
    </submittedName>
</protein>
<feature type="compositionally biased region" description="Polar residues" evidence="1">
    <location>
        <begin position="9"/>
        <end position="23"/>
    </location>
</feature>
<dbReference type="EMBL" id="QGKW02001940">
    <property type="protein sequence ID" value="KAF2558236.1"/>
    <property type="molecule type" value="Genomic_DNA"/>
</dbReference>
<comment type="caution">
    <text evidence="2">The sequence shown here is derived from an EMBL/GenBank/DDBJ whole genome shotgun (WGS) entry which is preliminary data.</text>
</comment>
<organism evidence="2 3">
    <name type="scientific">Brassica cretica</name>
    <name type="common">Mustard</name>
    <dbReference type="NCBI Taxonomy" id="69181"/>
    <lineage>
        <taxon>Eukaryota</taxon>
        <taxon>Viridiplantae</taxon>
        <taxon>Streptophyta</taxon>
        <taxon>Embryophyta</taxon>
        <taxon>Tracheophyta</taxon>
        <taxon>Spermatophyta</taxon>
        <taxon>Magnoliopsida</taxon>
        <taxon>eudicotyledons</taxon>
        <taxon>Gunneridae</taxon>
        <taxon>Pentapetalae</taxon>
        <taxon>rosids</taxon>
        <taxon>malvids</taxon>
        <taxon>Brassicales</taxon>
        <taxon>Brassicaceae</taxon>
        <taxon>Brassiceae</taxon>
        <taxon>Brassica</taxon>
    </lineage>
</organism>
<dbReference type="Proteomes" id="UP000712281">
    <property type="component" value="Unassembled WGS sequence"/>
</dbReference>